<sequence length="396" mass="45259">MGSDQLYAQQAAHDVWQDDEPFDVEAQGHRLTIYPAGGDRLEALVELIEGAQRSLRLFYYMFVDDEIGTRVRDALVEAARRGVSVCLIVDGFGEDVADDFFDEFKEAGGQYDRFMAKWSRRALIRNHQKMAIVDEKVAMIGGFNIEKAYFEGPEANGWHDLGVKLEGQAVEQLLAWWDELADWVAQPRAQFRSIVRKVTKWSPPRGPVRLLIGGPTKGLSSWARCVSEDLEKGDRLDMVMAYFSPSKKMLGRIGQTALRGEARLVMAAKSDNGATIGATRSLYHYLLNKNAKIWEFRPCKLHMKLLVIDDAVYLGSANFDMRSLYVNLELMLRIEDADFADRMRDFIAQHHTASKQITPEEHRKHSTLWNRIRWNLSWFLVAVVDYNVARRLNLGL</sequence>
<evidence type="ECO:0000313" key="8">
    <source>
        <dbReference type="Proteomes" id="UP001240639"/>
    </source>
</evidence>
<dbReference type="PROSITE" id="PS50035">
    <property type="entry name" value="PLD"/>
    <property type="match status" value="2"/>
</dbReference>
<dbReference type="RefSeq" id="WP_305931521.1">
    <property type="nucleotide sequence ID" value="NZ_JAVAIM010000001.1"/>
</dbReference>
<dbReference type="Gene3D" id="3.30.870.10">
    <property type="entry name" value="Endonuclease Chain A"/>
    <property type="match status" value="2"/>
</dbReference>
<dbReference type="PANTHER" id="PTHR21248:SF22">
    <property type="entry name" value="PHOSPHOLIPASE D"/>
    <property type="match status" value="1"/>
</dbReference>
<proteinExistence type="predicted"/>
<dbReference type="SMART" id="SM00155">
    <property type="entry name" value="PLDc"/>
    <property type="match status" value="2"/>
</dbReference>
<accession>A0ABT9HLR3</accession>
<dbReference type="EMBL" id="JAVAIM010000001">
    <property type="protein sequence ID" value="MDP4574073.1"/>
    <property type="molecule type" value="Genomic_DNA"/>
</dbReference>
<evidence type="ECO:0000256" key="4">
    <source>
        <dbReference type="ARBA" id="ARBA00022525"/>
    </source>
</evidence>
<dbReference type="PANTHER" id="PTHR21248">
    <property type="entry name" value="CARDIOLIPIN SYNTHASE"/>
    <property type="match status" value="1"/>
</dbReference>
<feature type="domain" description="PLD phosphodiesterase" evidence="6">
    <location>
        <begin position="122"/>
        <end position="149"/>
    </location>
</feature>
<reference evidence="7 8" key="1">
    <citation type="submission" date="2023-08" db="EMBL/GenBank/DDBJ databases">
        <title>genomic of G39.</title>
        <authorList>
            <person name="Wang Y."/>
        </authorList>
    </citation>
    <scope>NUCLEOTIDE SEQUENCE [LARGE SCALE GENOMIC DNA]</scope>
    <source>
        <strain evidence="7 8">G39</strain>
    </source>
</reference>
<comment type="subcellular location">
    <subcellularLocation>
        <location evidence="2">Secreted</location>
    </subcellularLocation>
</comment>
<keyword evidence="8" id="KW-1185">Reference proteome</keyword>
<keyword evidence="4" id="KW-0964">Secreted</keyword>
<dbReference type="InterPro" id="IPR025202">
    <property type="entry name" value="PLD-like_dom"/>
</dbReference>
<evidence type="ECO:0000256" key="5">
    <source>
        <dbReference type="ARBA" id="ARBA00029594"/>
    </source>
</evidence>
<evidence type="ECO:0000256" key="1">
    <source>
        <dbReference type="ARBA" id="ARBA00003145"/>
    </source>
</evidence>
<comment type="function">
    <text evidence="1">Could be a virulence factor.</text>
</comment>
<evidence type="ECO:0000313" key="7">
    <source>
        <dbReference type="EMBL" id="MDP4574073.1"/>
    </source>
</evidence>
<protein>
    <recommendedName>
        <fullName evidence="3">Phospholipase D</fullName>
    </recommendedName>
    <alternativeName>
        <fullName evidence="5">Choline phosphatase</fullName>
    </alternativeName>
</protein>
<evidence type="ECO:0000256" key="3">
    <source>
        <dbReference type="ARBA" id="ARBA00018392"/>
    </source>
</evidence>
<dbReference type="SUPFAM" id="SSF56024">
    <property type="entry name" value="Phospholipase D/nuclease"/>
    <property type="match status" value="2"/>
</dbReference>
<gene>
    <name evidence="7" type="ORF">Q9K02_02825</name>
</gene>
<dbReference type="Pfam" id="PF13091">
    <property type="entry name" value="PLDc_2"/>
    <property type="match status" value="2"/>
</dbReference>
<comment type="caution">
    <text evidence="7">The sequence shown here is derived from an EMBL/GenBank/DDBJ whole genome shotgun (WGS) entry which is preliminary data.</text>
</comment>
<dbReference type="CDD" id="cd09110">
    <property type="entry name" value="PLDc_CLS_1"/>
    <property type="match status" value="1"/>
</dbReference>
<dbReference type="InterPro" id="IPR001736">
    <property type="entry name" value="PLipase_D/transphosphatidylase"/>
</dbReference>
<evidence type="ECO:0000259" key="6">
    <source>
        <dbReference type="PROSITE" id="PS50035"/>
    </source>
</evidence>
<feature type="domain" description="PLD phosphodiesterase" evidence="6">
    <location>
        <begin position="301"/>
        <end position="323"/>
    </location>
</feature>
<evidence type="ECO:0000256" key="2">
    <source>
        <dbReference type="ARBA" id="ARBA00004613"/>
    </source>
</evidence>
<organism evidence="7 8">
    <name type="scientific">Qipengyuania profundimaris</name>
    <dbReference type="NCBI Taxonomy" id="3067652"/>
    <lineage>
        <taxon>Bacteria</taxon>
        <taxon>Pseudomonadati</taxon>
        <taxon>Pseudomonadota</taxon>
        <taxon>Alphaproteobacteria</taxon>
        <taxon>Sphingomonadales</taxon>
        <taxon>Erythrobacteraceae</taxon>
        <taxon>Qipengyuania</taxon>
    </lineage>
</organism>
<name>A0ABT9HLR3_9SPHN</name>
<dbReference type="Proteomes" id="UP001240639">
    <property type="component" value="Unassembled WGS sequence"/>
</dbReference>